<keyword evidence="2" id="KW-0808">Transferase</keyword>
<reference evidence="2 3" key="1">
    <citation type="submission" date="2023-12" db="EMBL/GenBank/DDBJ databases">
        <title>Baltic Sea Cyanobacteria.</title>
        <authorList>
            <person name="Delbaje E."/>
            <person name="Fewer D.P."/>
            <person name="Shishido T.K."/>
        </authorList>
    </citation>
    <scope>NUCLEOTIDE SEQUENCE [LARGE SCALE GENOMIC DNA]</scope>
    <source>
        <strain evidence="2 3">UHCC 0060</strain>
    </source>
</reference>
<dbReference type="Proteomes" id="UP001303285">
    <property type="component" value="Unassembled WGS sequence"/>
</dbReference>
<dbReference type="InterPro" id="IPR005069">
    <property type="entry name" value="Nucl-diP-sugar_transferase"/>
</dbReference>
<keyword evidence="3" id="KW-1185">Reference proteome</keyword>
<gene>
    <name evidence="2" type="ORF">VB695_24160</name>
</gene>
<comment type="caution">
    <text evidence="2">The sequence shown here is derived from an EMBL/GenBank/DDBJ whole genome shotgun (WGS) entry which is preliminary data.</text>
</comment>
<name>A0ABU5UZZ6_NODSP</name>
<dbReference type="GO" id="GO:0016740">
    <property type="term" value="F:transferase activity"/>
    <property type="evidence" value="ECO:0007669"/>
    <property type="project" value="UniProtKB-KW"/>
</dbReference>
<protein>
    <submittedName>
        <fullName evidence="2">Nucleotide-diphospho-sugar transferase</fullName>
    </submittedName>
</protein>
<sequence length="286" mass="33666">MPNTILSIADQKYCKYLKTLISSIAVNFKDVHVHLHLINVSPSEQDELLCLYSNITFTSEEVKIDDSQSFSAYCANVRVRVMRNLLESGIDNLLYLDADSIVRKDLTPLFRLLKNTDLIIHHRHSDVEAWRFNTGAIAIRNNTKVILFMQNWEKNLESLTYSWYGDQISFSRTYDHLKNELCIKNLPMKYSDWQFSPFSLIWTGKGKRKDENMLYLLEERIYELKVSSSDIFVEIIKIYIKQIILQIQNVMFLALQSLVKSYDNLKKSFQKALSFVYRKIFVFLKK</sequence>
<dbReference type="RefSeq" id="WP_323244324.1">
    <property type="nucleotide sequence ID" value="NZ_JAYGHK010000169.1"/>
</dbReference>
<dbReference type="Pfam" id="PF03407">
    <property type="entry name" value="Nucleotid_trans"/>
    <property type="match status" value="1"/>
</dbReference>
<dbReference type="Gene3D" id="3.90.550.10">
    <property type="entry name" value="Spore Coat Polysaccharide Biosynthesis Protein SpsA, Chain A"/>
    <property type="match status" value="1"/>
</dbReference>
<accession>A0ABU5UZZ6</accession>
<evidence type="ECO:0000313" key="3">
    <source>
        <dbReference type="Proteomes" id="UP001303285"/>
    </source>
</evidence>
<proteinExistence type="predicted"/>
<feature type="domain" description="Nucleotide-diphospho-sugar transferase" evidence="1">
    <location>
        <begin position="76"/>
        <end position="190"/>
    </location>
</feature>
<evidence type="ECO:0000313" key="2">
    <source>
        <dbReference type="EMBL" id="MEA5611115.1"/>
    </source>
</evidence>
<dbReference type="EMBL" id="JAYGHK010000169">
    <property type="protein sequence ID" value="MEA5611115.1"/>
    <property type="molecule type" value="Genomic_DNA"/>
</dbReference>
<organism evidence="2 3">
    <name type="scientific">Nodularia spumigena UHCC 0060</name>
    <dbReference type="NCBI Taxonomy" id="3110300"/>
    <lineage>
        <taxon>Bacteria</taxon>
        <taxon>Bacillati</taxon>
        <taxon>Cyanobacteriota</taxon>
        <taxon>Cyanophyceae</taxon>
        <taxon>Nostocales</taxon>
        <taxon>Nodulariaceae</taxon>
        <taxon>Nodularia</taxon>
    </lineage>
</organism>
<evidence type="ECO:0000259" key="1">
    <source>
        <dbReference type="Pfam" id="PF03407"/>
    </source>
</evidence>
<dbReference type="InterPro" id="IPR029044">
    <property type="entry name" value="Nucleotide-diphossugar_trans"/>
</dbReference>
<dbReference type="SUPFAM" id="SSF53448">
    <property type="entry name" value="Nucleotide-diphospho-sugar transferases"/>
    <property type="match status" value="1"/>
</dbReference>